<keyword evidence="1" id="KW-0175">Coiled coil</keyword>
<feature type="transmembrane region" description="Helical" evidence="3">
    <location>
        <begin position="289"/>
        <end position="313"/>
    </location>
</feature>
<dbReference type="AlphaFoldDB" id="A0A9D1A2E5"/>
<evidence type="ECO:0000256" key="2">
    <source>
        <dbReference type="SAM" id="MobiDB-lite"/>
    </source>
</evidence>
<sequence>MKKNVSHFPKTVSAFVRLLSFWILSILLLSGCRSGNVSAVEETAAVSSINTGAAADMEMADSSMADSGMGGSASETGGTLSDSGISVPPDTSQRKLIRNVDLQLETDTFDETVDQLEKEISALSGYIEHSDMTGKSIRSSAGNSGRHGTITARIPAEQLDSFLSAVDGSGNITWKSEQVTDVTLQYSDLESRKKTLTVEQERLWTLLEQADTVETVIALEERLSEIRYELESMESQLRLYDNQVDYSTVSISILEVTVFTPTEPESIGTRIRSGFSASIGAVQVFFAELFIFLVSASPIWIPLVLLILLLIFLTRRQLRKKKEKRQPDSPAVPPPKA</sequence>
<proteinExistence type="predicted"/>
<dbReference type="InterPro" id="IPR025645">
    <property type="entry name" value="DUF4349"/>
</dbReference>
<gene>
    <name evidence="5" type="ORF">IAB28_00630</name>
</gene>
<organism evidence="5 6">
    <name type="scientific">Candidatus Copromonas faecavium</name>
    <name type="common">nom. illeg.</name>
    <dbReference type="NCBI Taxonomy" id="2840740"/>
    <lineage>
        <taxon>Bacteria</taxon>
        <taxon>Bacillati</taxon>
        <taxon>Bacillota</taxon>
        <taxon>Clostridia</taxon>
        <taxon>Lachnospirales</taxon>
        <taxon>Lachnospiraceae</taxon>
        <taxon>Candidatus Copromonas (nom. illeg.)</taxon>
    </lineage>
</organism>
<evidence type="ECO:0000313" key="6">
    <source>
        <dbReference type="Proteomes" id="UP000824250"/>
    </source>
</evidence>
<evidence type="ECO:0000259" key="4">
    <source>
        <dbReference type="Pfam" id="PF14257"/>
    </source>
</evidence>
<dbReference type="Proteomes" id="UP000824250">
    <property type="component" value="Unassembled WGS sequence"/>
</dbReference>
<dbReference type="PROSITE" id="PS51257">
    <property type="entry name" value="PROKAR_LIPOPROTEIN"/>
    <property type="match status" value="1"/>
</dbReference>
<feature type="compositionally biased region" description="Low complexity" evidence="2">
    <location>
        <begin position="63"/>
        <end position="75"/>
    </location>
</feature>
<dbReference type="EMBL" id="DVGC01000001">
    <property type="protein sequence ID" value="HIR04466.1"/>
    <property type="molecule type" value="Genomic_DNA"/>
</dbReference>
<dbReference type="Pfam" id="PF14257">
    <property type="entry name" value="DUF4349"/>
    <property type="match status" value="1"/>
</dbReference>
<feature type="domain" description="DUF4349" evidence="4">
    <location>
        <begin position="94"/>
        <end position="309"/>
    </location>
</feature>
<reference evidence="5" key="1">
    <citation type="submission" date="2020-10" db="EMBL/GenBank/DDBJ databases">
        <authorList>
            <person name="Gilroy R."/>
        </authorList>
    </citation>
    <scope>NUCLEOTIDE SEQUENCE</scope>
    <source>
        <strain evidence="5">CHK180-2868</strain>
    </source>
</reference>
<reference evidence="5" key="2">
    <citation type="journal article" date="2021" name="PeerJ">
        <title>Extensive microbial diversity within the chicken gut microbiome revealed by metagenomics and culture.</title>
        <authorList>
            <person name="Gilroy R."/>
            <person name="Ravi A."/>
            <person name="Getino M."/>
            <person name="Pursley I."/>
            <person name="Horton D.L."/>
            <person name="Alikhan N.F."/>
            <person name="Baker D."/>
            <person name="Gharbi K."/>
            <person name="Hall N."/>
            <person name="Watson M."/>
            <person name="Adriaenssens E.M."/>
            <person name="Foster-Nyarko E."/>
            <person name="Jarju S."/>
            <person name="Secka A."/>
            <person name="Antonio M."/>
            <person name="Oren A."/>
            <person name="Chaudhuri R.R."/>
            <person name="La Ragione R."/>
            <person name="Hildebrand F."/>
            <person name="Pallen M.J."/>
        </authorList>
    </citation>
    <scope>NUCLEOTIDE SEQUENCE</scope>
    <source>
        <strain evidence="5">CHK180-2868</strain>
    </source>
</reference>
<comment type="caution">
    <text evidence="5">The sequence shown here is derived from an EMBL/GenBank/DDBJ whole genome shotgun (WGS) entry which is preliminary data.</text>
</comment>
<keyword evidence="3" id="KW-1133">Transmembrane helix</keyword>
<evidence type="ECO:0000256" key="1">
    <source>
        <dbReference type="SAM" id="Coils"/>
    </source>
</evidence>
<evidence type="ECO:0000256" key="3">
    <source>
        <dbReference type="SAM" id="Phobius"/>
    </source>
</evidence>
<accession>A0A9D1A2E5</accession>
<evidence type="ECO:0000313" key="5">
    <source>
        <dbReference type="EMBL" id="HIR04466.1"/>
    </source>
</evidence>
<feature type="region of interest" description="Disordered" evidence="2">
    <location>
        <begin position="63"/>
        <end position="91"/>
    </location>
</feature>
<name>A0A9D1A2E5_9FIRM</name>
<protein>
    <submittedName>
        <fullName evidence="5">DUF4349 domain-containing protein</fullName>
    </submittedName>
</protein>
<keyword evidence="3" id="KW-0472">Membrane</keyword>
<keyword evidence="3" id="KW-0812">Transmembrane</keyword>
<feature type="coiled-coil region" evidence="1">
    <location>
        <begin position="216"/>
        <end position="243"/>
    </location>
</feature>